<dbReference type="GO" id="GO:0051239">
    <property type="term" value="P:regulation of multicellular organismal process"/>
    <property type="evidence" value="ECO:0007669"/>
    <property type="project" value="UniProtKB-ARBA"/>
</dbReference>
<keyword evidence="8" id="KW-0520">NAD</keyword>
<sequence length="75" mass="8845">AVLLISDCKNIFQVSVSCGIPDFRSRDGIYARLAVDFPDLPDPQAMFDIEYFRKDPRPFFKFAKVWFFQQFLSWS</sequence>
<keyword evidence="11" id="KW-1185">Reference proteome</keyword>
<dbReference type="EC" id="2.3.1.286" evidence="4"/>
<comment type="subcellular location">
    <subcellularLocation>
        <location evidence="2">Nucleus</location>
    </subcellularLocation>
</comment>
<evidence type="ECO:0000256" key="8">
    <source>
        <dbReference type="ARBA" id="ARBA00023027"/>
    </source>
</evidence>
<dbReference type="GO" id="GO:0050793">
    <property type="term" value="P:regulation of developmental process"/>
    <property type="evidence" value="ECO:0007669"/>
    <property type="project" value="UniProtKB-ARBA"/>
</dbReference>
<evidence type="ECO:0000256" key="9">
    <source>
        <dbReference type="ARBA" id="ARBA00023242"/>
    </source>
</evidence>
<evidence type="ECO:0000256" key="4">
    <source>
        <dbReference type="ARBA" id="ARBA00012928"/>
    </source>
</evidence>
<dbReference type="GO" id="GO:0034979">
    <property type="term" value="F:NAD-dependent protein lysine deacetylase activity"/>
    <property type="evidence" value="ECO:0007669"/>
    <property type="project" value="UniProtKB-EC"/>
</dbReference>
<dbReference type="GO" id="GO:0046872">
    <property type="term" value="F:metal ion binding"/>
    <property type="evidence" value="ECO:0007669"/>
    <property type="project" value="UniProtKB-KW"/>
</dbReference>
<dbReference type="Pfam" id="PF02146">
    <property type="entry name" value="SIR2"/>
    <property type="match status" value="1"/>
</dbReference>
<evidence type="ECO:0000256" key="5">
    <source>
        <dbReference type="ARBA" id="ARBA00022679"/>
    </source>
</evidence>
<keyword evidence="5" id="KW-0808">Transferase</keyword>
<reference evidence="10 11" key="1">
    <citation type="submission" date="2019-09" db="EMBL/GenBank/DDBJ databases">
        <title>Bird 10,000 Genomes (B10K) Project - Family phase.</title>
        <authorList>
            <person name="Zhang G."/>
        </authorList>
    </citation>
    <scope>NUCLEOTIDE SEQUENCE [LARGE SCALE GENOMIC DNA]</scope>
    <source>
        <strain evidence="10">B10K-DU-012-58</strain>
        <tissue evidence="10">Muscle</tissue>
    </source>
</reference>
<keyword evidence="9" id="KW-0539">Nucleus</keyword>
<keyword evidence="7" id="KW-0862">Zinc</keyword>
<dbReference type="EMBL" id="VYZV01040726">
    <property type="protein sequence ID" value="NXS75551.1"/>
    <property type="molecule type" value="Genomic_DNA"/>
</dbReference>
<comment type="cofactor">
    <cofactor evidence="1">
        <name>Zn(2+)</name>
        <dbReference type="ChEBI" id="CHEBI:29105"/>
    </cofactor>
</comment>
<dbReference type="InterPro" id="IPR026591">
    <property type="entry name" value="Sirtuin_cat_small_dom_sf"/>
</dbReference>
<dbReference type="InterPro" id="IPR003000">
    <property type="entry name" value="Sirtuin"/>
</dbReference>
<gene>
    <name evidence="10" type="primary">Sirt1</name>
    <name evidence="10" type="ORF">PANHAL_R14158</name>
</gene>
<dbReference type="GO" id="GO:0070403">
    <property type="term" value="F:NAD+ binding"/>
    <property type="evidence" value="ECO:0007669"/>
    <property type="project" value="InterPro"/>
</dbReference>
<dbReference type="AlphaFoldDB" id="A0A7L2WZZ3"/>
<dbReference type="Proteomes" id="UP000580171">
    <property type="component" value="Unassembled WGS sequence"/>
</dbReference>
<evidence type="ECO:0000256" key="1">
    <source>
        <dbReference type="ARBA" id="ARBA00001947"/>
    </source>
</evidence>
<feature type="non-terminal residue" evidence="10">
    <location>
        <position position="1"/>
    </location>
</feature>
<comment type="similarity">
    <text evidence="3">Belongs to the sirtuin family. Class I subfamily.</text>
</comment>
<evidence type="ECO:0000256" key="6">
    <source>
        <dbReference type="ARBA" id="ARBA00022723"/>
    </source>
</evidence>
<evidence type="ECO:0000256" key="2">
    <source>
        <dbReference type="ARBA" id="ARBA00004123"/>
    </source>
</evidence>
<dbReference type="Gene3D" id="3.30.1600.10">
    <property type="entry name" value="SIR2/SIRT2 'Small Domain"/>
    <property type="match status" value="1"/>
</dbReference>
<evidence type="ECO:0000256" key="3">
    <source>
        <dbReference type="ARBA" id="ARBA00006924"/>
    </source>
</evidence>
<protein>
    <recommendedName>
        <fullName evidence="4">protein acetyllysine N-acetyltransferase</fullName>
        <ecNumber evidence="4">2.3.1.286</ecNumber>
    </recommendedName>
</protein>
<keyword evidence="6" id="KW-0479">Metal-binding</keyword>
<evidence type="ECO:0000256" key="7">
    <source>
        <dbReference type="ARBA" id="ARBA00022833"/>
    </source>
</evidence>
<dbReference type="OrthoDB" id="424302at2759"/>
<name>A0A7L2WZZ3_PANHA</name>
<feature type="non-terminal residue" evidence="10">
    <location>
        <position position="75"/>
    </location>
</feature>
<dbReference type="GO" id="GO:0005634">
    <property type="term" value="C:nucleus"/>
    <property type="evidence" value="ECO:0007669"/>
    <property type="project" value="UniProtKB-SubCell"/>
</dbReference>
<proteinExistence type="inferred from homology"/>
<evidence type="ECO:0000313" key="11">
    <source>
        <dbReference type="Proteomes" id="UP000580171"/>
    </source>
</evidence>
<dbReference type="InterPro" id="IPR029035">
    <property type="entry name" value="DHS-like_NAD/FAD-binding_dom"/>
</dbReference>
<organism evidence="10 11">
    <name type="scientific">Pandion haliaetus</name>
    <name type="common">Osprey</name>
    <name type="synonym">Falco haliaetus</name>
    <dbReference type="NCBI Taxonomy" id="56262"/>
    <lineage>
        <taxon>Eukaryota</taxon>
        <taxon>Metazoa</taxon>
        <taxon>Chordata</taxon>
        <taxon>Craniata</taxon>
        <taxon>Vertebrata</taxon>
        <taxon>Euteleostomi</taxon>
        <taxon>Archelosauria</taxon>
        <taxon>Archosauria</taxon>
        <taxon>Dinosauria</taxon>
        <taxon>Saurischia</taxon>
        <taxon>Theropoda</taxon>
        <taxon>Coelurosauria</taxon>
        <taxon>Aves</taxon>
        <taxon>Neognathae</taxon>
        <taxon>Neoaves</taxon>
        <taxon>Telluraves</taxon>
        <taxon>Accipitrimorphae</taxon>
        <taxon>Accipitriformes</taxon>
        <taxon>Pandionidae</taxon>
        <taxon>Pandion</taxon>
    </lineage>
</organism>
<comment type="caution">
    <text evidence="10">The sequence shown here is derived from an EMBL/GenBank/DDBJ whole genome shotgun (WGS) entry which is preliminary data.</text>
</comment>
<dbReference type="SUPFAM" id="SSF52467">
    <property type="entry name" value="DHS-like NAD/FAD-binding domain"/>
    <property type="match status" value="1"/>
</dbReference>
<evidence type="ECO:0000313" key="10">
    <source>
        <dbReference type="EMBL" id="NXS75551.1"/>
    </source>
</evidence>
<dbReference type="FunFam" id="3.30.1600.10:FF:000013">
    <property type="entry name" value="NAD-dependent protein deacetylase sirtuin-1"/>
    <property type="match status" value="1"/>
</dbReference>
<accession>A0A7L2WZZ3</accession>